<feature type="domain" description="NADPH-dependent FMN reductase-like" evidence="1">
    <location>
        <begin position="4"/>
        <end position="142"/>
    </location>
</feature>
<dbReference type="PANTHER" id="PTHR30543">
    <property type="entry name" value="CHROMATE REDUCTASE"/>
    <property type="match status" value="1"/>
</dbReference>
<evidence type="ECO:0000259" key="1">
    <source>
        <dbReference type="Pfam" id="PF03358"/>
    </source>
</evidence>
<dbReference type="GO" id="GO:0016491">
    <property type="term" value="F:oxidoreductase activity"/>
    <property type="evidence" value="ECO:0007669"/>
    <property type="project" value="UniProtKB-KW"/>
</dbReference>
<evidence type="ECO:0000313" key="3">
    <source>
        <dbReference type="Proteomes" id="UP001229952"/>
    </source>
</evidence>
<organism evidence="2 3">
    <name type="scientific">Streptomyces laculatispora</name>
    <dbReference type="NCBI Taxonomy" id="887464"/>
    <lineage>
        <taxon>Bacteria</taxon>
        <taxon>Bacillati</taxon>
        <taxon>Actinomycetota</taxon>
        <taxon>Actinomycetes</taxon>
        <taxon>Kitasatosporales</taxon>
        <taxon>Streptomycetaceae</taxon>
        <taxon>Streptomyces</taxon>
    </lineage>
</organism>
<protein>
    <submittedName>
        <fullName evidence="2">NAD(P)H-dependent oxidoreductase</fullName>
        <ecNumber evidence="2">1.-.-.-</ecNumber>
    </submittedName>
</protein>
<dbReference type="InterPro" id="IPR029039">
    <property type="entry name" value="Flavoprotein-like_sf"/>
</dbReference>
<reference evidence="2 3" key="1">
    <citation type="submission" date="2023-03" db="EMBL/GenBank/DDBJ databases">
        <title>Isolation and description of six Streptomyces strains from soil environments, able to metabolize different microbial glucans.</title>
        <authorList>
            <person name="Widen T."/>
            <person name="Larsbrink J."/>
        </authorList>
    </citation>
    <scope>NUCLEOTIDE SEQUENCE [LARGE SCALE GENOMIC DNA]</scope>
    <source>
        <strain evidence="2 3">Mut2</strain>
    </source>
</reference>
<keyword evidence="3" id="KW-1185">Reference proteome</keyword>
<accession>A0ABY9HYJ9</accession>
<gene>
    <name evidence="2" type="ORF">P8A22_04925</name>
</gene>
<dbReference type="InterPro" id="IPR050712">
    <property type="entry name" value="NAD(P)H-dep_reductase"/>
</dbReference>
<dbReference type="EC" id="1.-.-.-" evidence="2"/>
<dbReference type="InterPro" id="IPR005025">
    <property type="entry name" value="FMN_Rdtase-like_dom"/>
</dbReference>
<proteinExistence type="predicted"/>
<dbReference type="RefSeq" id="WP_123464242.1">
    <property type="nucleotide sequence ID" value="NZ_CP120992.1"/>
</dbReference>
<evidence type="ECO:0000313" key="2">
    <source>
        <dbReference type="EMBL" id="WLQ39424.1"/>
    </source>
</evidence>
<name>A0ABY9HYJ9_9ACTN</name>
<dbReference type="PANTHER" id="PTHR30543:SF21">
    <property type="entry name" value="NAD(P)H-DEPENDENT FMN REDUCTASE LOT6"/>
    <property type="match status" value="1"/>
</dbReference>
<sequence length="186" mass="20005">MTRPKLTVVIASTRRGRFGPTVGHWFADIARKDETFDVDVLDLADVDLSPSFDASPALARFSEQVGASDAFVIVTPEYNHSFPGPLKTALDSVRTEWQAKPVAFVSYGGLSGGLRAVESLRQVVAELHMVSVRASVSFHGAHSLFGADGQPLAPDAPLDAATELLGQLGWWTNALKQGRTDEPYPA</sequence>
<dbReference type="EMBL" id="CP120992">
    <property type="protein sequence ID" value="WLQ39424.1"/>
    <property type="molecule type" value="Genomic_DNA"/>
</dbReference>
<keyword evidence="2" id="KW-0560">Oxidoreductase</keyword>
<dbReference type="SUPFAM" id="SSF52218">
    <property type="entry name" value="Flavoproteins"/>
    <property type="match status" value="1"/>
</dbReference>
<dbReference type="Pfam" id="PF03358">
    <property type="entry name" value="FMN_red"/>
    <property type="match status" value="1"/>
</dbReference>
<dbReference type="Proteomes" id="UP001229952">
    <property type="component" value="Chromosome"/>
</dbReference>
<dbReference type="Gene3D" id="3.40.50.360">
    <property type="match status" value="1"/>
</dbReference>